<dbReference type="PANTHER" id="PTHR46796">
    <property type="entry name" value="HTH-TYPE TRANSCRIPTIONAL ACTIVATOR RHAS-RELATED"/>
    <property type="match status" value="1"/>
</dbReference>
<evidence type="ECO:0000256" key="2">
    <source>
        <dbReference type="ARBA" id="ARBA00023125"/>
    </source>
</evidence>
<keyword evidence="3" id="KW-0804">Transcription</keyword>
<dbReference type="SUPFAM" id="SSF46689">
    <property type="entry name" value="Homeodomain-like"/>
    <property type="match status" value="2"/>
</dbReference>
<keyword evidence="2" id="KW-0238">DNA-binding</keyword>
<dbReference type="Pfam" id="PF12833">
    <property type="entry name" value="HTH_18"/>
    <property type="match status" value="1"/>
</dbReference>
<dbReference type="PROSITE" id="PS01124">
    <property type="entry name" value="HTH_ARAC_FAMILY_2"/>
    <property type="match status" value="1"/>
</dbReference>
<evidence type="ECO:0000313" key="6">
    <source>
        <dbReference type="Proteomes" id="UP000182409"/>
    </source>
</evidence>
<evidence type="ECO:0000313" key="5">
    <source>
        <dbReference type="EMBL" id="SEB74186.1"/>
    </source>
</evidence>
<dbReference type="AlphaFoldDB" id="A0A1H4LU51"/>
<dbReference type="PROSITE" id="PS00041">
    <property type="entry name" value="HTH_ARAC_FAMILY_1"/>
    <property type="match status" value="1"/>
</dbReference>
<organism evidence="5 6">
    <name type="scientific">Terriglobus roseus</name>
    <dbReference type="NCBI Taxonomy" id="392734"/>
    <lineage>
        <taxon>Bacteria</taxon>
        <taxon>Pseudomonadati</taxon>
        <taxon>Acidobacteriota</taxon>
        <taxon>Terriglobia</taxon>
        <taxon>Terriglobales</taxon>
        <taxon>Acidobacteriaceae</taxon>
        <taxon>Terriglobus</taxon>
    </lineage>
</organism>
<protein>
    <submittedName>
        <fullName evidence="5">Transcriptional regulator, AraC family</fullName>
    </submittedName>
</protein>
<name>A0A1H4LU51_9BACT</name>
<dbReference type="Gene3D" id="1.10.10.60">
    <property type="entry name" value="Homeodomain-like"/>
    <property type="match status" value="2"/>
</dbReference>
<keyword evidence="1" id="KW-0805">Transcription regulation</keyword>
<dbReference type="EMBL" id="FNSD01000001">
    <property type="protein sequence ID" value="SEB74186.1"/>
    <property type="molecule type" value="Genomic_DNA"/>
</dbReference>
<gene>
    <name evidence="5" type="ORF">SAMN05443244_1716</name>
</gene>
<dbReference type="InterPro" id="IPR009057">
    <property type="entry name" value="Homeodomain-like_sf"/>
</dbReference>
<dbReference type="GO" id="GO:0043565">
    <property type="term" value="F:sequence-specific DNA binding"/>
    <property type="evidence" value="ECO:0007669"/>
    <property type="project" value="InterPro"/>
</dbReference>
<evidence type="ECO:0000256" key="1">
    <source>
        <dbReference type="ARBA" id="ARBA00023015"/>
    </source>
</evidence>
<accession>A0A1H4LU51</accession>
<sequence length="341" mass="37866">MRQILLVSVTSCCLYDGEMIECPKDDQNPDGGTLGHAPRLLVGDGRVLDKRVSVLRGTRSVPLLPGTPKLDSLKSPWSGLIIEKHLVGAVEIPFHEHPTLCIHLQTTGPVEMDWNSAGRSGHIRSTRGDLILLAPGTRDSLLWYGTSERVIASVSSTLLVEAARQLEMPALGEIRNIWSLQDDQLRLLLTEMEREMSSGWSLGSLYGDLLSMAFSVALLKKYAQFTTLKPPFRGGLSRNRLRHVVAFIEEHLEHDIRLGELAALTGLSIFHFARSFRESTGITPHRFVVQMRVERAKSLLTRSAWTVQQVASAVGIENASQFSKIFRASVGVAPNQWRRSN</sequence>
<reference evidence="5 6" key="1">
    <citation type="submission" date="2016-10" db="EMBL/GenBank/DDBJ databases">
        <authorList>
            <person name="de Groot N.N."/>
        </authorList>
    </citation>
    <scope>NUCLEOTIDE SEQUENCE [LARGE SCALE GENOMIC DNA]</scope>
    <source>
        <strain evidence="5 6">AB35.6</strain>
    </source>
</reference>
<dbReference type="SMART" id="SM00342">
    <property type="entry name" value="HTH_ARAC"/>
    <property type="match status" value="1"/>
</dbReference>
<dbReference type="InterPro" id="IPR050204">
    <property type="entry name" value="AraC_XylS_family_regulators"/>
</dbReference>
<dbReference type="InterPro" id="IPR018062">
    <property type="entry name" value="HTH_AraC-typ_CS"/>
</dbReference>
<dbReference type="Proteomes" id="UP000182409">
    <property type="component" value="Unassembled WGS sequence"/>
</dbReference>
<proteinExistence type="predicted"/>
<evidence type="ECO:0000256" key="3">
    <source>
        <dbReference type="ARBA" id="ARBA00023163"/>
    </source>
</evidence>
<evidence type="ECO:0000259" key="4">
    <source>
        <dbReference type="PROSITE" id="PS01124"/>
    </source>
</evidence>
<dbReference type="InterPro" id="IPR018060">
    <property type="entry name" value="HTH_AraC"/>
</dbReference>
<feature type="domain" description="HTH araC/xylS-type" evidence="4">
    <location>
        <begin position="242"/>
        <end position="340"/>
    </location>
</feature>
<dbReference type="PANTHER" id="PTHR46796:SF6">
    <property type="entry name" value="ARAC SUBFAMILY"/>
    <property type="match status" value="1"/>
</dbReference>
<dbReference type="GO" id="GO:0003700">
    <property type="term" value="F:DNA-binding transcription factor activity"/>
    <property type="evidence" value="ECO:0007669"/>
    <property type="project" value="InterPro"/>
</dbReference>